<dbReference type="AlphaFoldDB" id="A0A1M5C317"/>
<evidence type="ECO:0000313" key="2">
    <source>
        <dbReference type="Proteomes" id="UP000184041"/>
    </source>
</evidence>
<gene>
    <name evidence="1" type="ORF">SAMN05443144_10979</name>
</gene>
<sequence length="247" mass="27994">MKLDILALAAHPDDTELCCGGTLTALAKQGKKVGVIDFTRGEMGTRGTPEERLKEASSAADIVGLKVRKNLGIADTDIRNDRDNQLRVIQKIREFQPHICLVGAPSDRHPDHGQGTRLALDALFYSGLAKIKTVDEQDRPQERWRPSHILHYMQDRPFEPDMVFDITETFDTKIEAILAFETQFNAETSEDEPETYISNTQFFKGIEARARHYGHLIGATYGEPFKYYNGPLPMQSFEAFFETNPFR</sequence>
<accession>A0A1M5C317</accession>
<dbReference type="PANTHER" id="PTHR12993">
    <property type="entry name" value="N-ACETYLGLUCOSAMINYL-PHOSPHATIDYLINOSITOL DE-N-ACETYLASE-RELATED"/>
    <property type="match status" value="1"/>
</dbReference>
<dbReference type="Proteomes" id="UP000184041">
    <property type="component" value="Unassembled WGS sequence"/>
</dbReference>
<dbReference type="RefSeq" id="WP_073063141.1">
    <property type="nucleotide sequence ID" value="NZ_FQUS01000009.1"/>
</dbReference>
<dbReference type="GO" id="GO:0016811">
    <property type="term" value="F:hydrolase activity, acting on carbon-nitrogen (but not peptide) bonds, in linear amides"/>
    <property type="evidence" value="ECO:0007669"/>
    <property type="project" value="TreeGrafter"/>
</dbReference>
<dbReference type="STRING" id="1194090.SAMN05443144_10979"/>
<proteinExistence type="predicted"/>
<dbReference type="OrthoDB" id="9778719at2"/>
<dbReference type="EMBL" id="FQUS01000009">
    <property type="protein sequence ID" value="SHF49129.1"/>
    <property type="molecule type" value="Genomic_DNA"/>
</dbReference>
<keyword evidence="2" id="KW-1185">Reference proteome</keyword>
<dbReference type="Pfam" id="PF02585">
    <property type="entry name" value="PIG-L"/>
    <property type="match status" value="1"/>
</dbReference>
<reference evidence="1 2" key="1">
    <citation type="submission" date="2016-11" db="EMBL/GenBank/DDBJ databases">
        <authorList>
            <person name="Jaros S."/>
            <person name="Januszkiewicz K."/>
            <person name="Wedrychowicz H."/>
        </authorList>
    </citation>
    <scope>NUCLEOTIDE SEQUENCE [LARGE SCALE GENOMIC DNA]</scope>
    <source>
        <strain evidence="1 2">DSM 21986</strain>
    </source>
</reference>
<dbReference type="Gene3D" id="3.40.50.10320">
    <property type="entry name" value="LmbE-like"/>
    <property type="match status" value="1"/>
</dbReference>
<dbReference type="GO" id="GO:0019213">
    <property type="term" value="F:deacetylase activity"/>
    <property type="evidence" value="ECO:0007669"/>
    <property type="project" value="InterPro"/>
</dbReference>
<dbReference type="InterPro" id="IPR003737">
    <property type="entry name" value="GlcNAc_PI_deacetylase-related"/>
</dbReference>
<dbReference type="GO" id="GO:0071793">
    <property type="term" value="P:bacillithiol biosynthetic process"/>
    <property type="evidence" value="ECO:0007669"/>
    <property type="project" value="InterPro"/>
</dbReference>
<dbReference type="NCBIfam" id="TIGR04001">
    <property type="entry name" value="thiol_BshB1"/>
    <property type="match status" value="1"/>
</dbReference>
<dbReference type="SUPFAM" id="SSF102588">
    <property type="entry name" value="LmbE-like"/>
    <property type="match status" value="1"/>
</dbReference>
<name>A0A1M5C317_9BACT</name>
<protein>
    <submittedName>
        <fullName evidence="1">Bacillithiol biosynthesis deacetylase BshB1</fullName>
    </submittedName>
</protein>
<dbReference type="InterPro" id="IPR024078">
    <property type="entry name" value="LmbE-like_dom_sf"/>
</dbReference>
<evidence type="ECO:0000313" key="1">
    <source>
        <dbReference type="EMBL" id="SHF49129.1"/>
    </source>
</evidence>
<organism evidence="1 2">
    <name type="scientific">Fodinibius roseus</name>
    <dbReference type="NCBI Taxonomy" id="1194090"/>
    <lineage>
        <taxon>Bacteria</taxon>
        <taxon>Pseudomonadati</taxon>
        <taxon>Balneolota</taxon>
        <taxon>Balneolia</taxon>
        <taxon>Balneolales</taxon>
        <taxon>Balneolaceae</taxon>
        <taxon>Fodinibius</taxon>
    </lineage>
</organism>
<dbReference type="PANTHER" id="PTHR12993:SF30">
    <property type="entry name" value="N-ACETYL-ALPHA-D-GLUCOSAMINYL L-MALATE DEACETYLASE 1"/>
    <property type="match status" value="1"/>
</dbReference>
<dbReference type="InterPro" id="IPR023842">
    <property type="entry name" value="Bacillithiol_biosynth_BshB1"/>
</dbReference>